<dbReference type="Pfam" id="PF03110">
    <property type="entry name" value="SBP"/>
    <property type="match status" value="1"/>
</dbReference>
<evidence type="ECO:0000313" key="6">
    <source>
        <dbReference type="EMBL" id="KAK9909849.1"/>
    </source>
</evidence>
<feature type="compositionally biased region" description="Low complexity" evidence="4">
    <location>
        <begin position="230"/>
        <end position="252"/>
    </location>
</feature>
<feature type="region of interest" description="Disordered" evidence="4">
    <location>
        <begin position="97"/>
        <end position="137"/>
    </location>
</feature>
<keyword evidence="2" id="KW-0863">Zinc-finger</keyword>
<dbReference type="PANTHER" id="PTHR31251:SF169">
    <property type="entry name" value="SQUAMOSA PROMOTER-BINDING-LIKE PROTEIN 8"/>
    <property type="match status" value="1"/>
</dbReference>
<evidence type="ECO:0000256" key="3">
    <source>
        <dbReference type="ARBA" id="ARBA00022833"/>
    </source>
</evidence>
<reference evidence="6 7" key="1">
    <citation type="journal article" date="2024" name="Nat. Commun.">
        <title>Phylogenomics reveals the evolutionary origins of lichenization in chlorophyte algae.</title>
        <authorList>
            <person name="Puginier C."/>
            <person name="Libourel C."/>
            <person name="Otte J."/>
            <person name="Skaloud P."/>
            <person name="Haon M."/>
            <person name="Grisel S."/>
            <person name="Petersen M."/>
            <person name="Berrin J.G."/>
            <person name="Delaux P.M."/>
            <person name="Dal Grande F."/>
            <person name="Keller J."/>
        </authorList>
    </citation>
    <scope>NUCLEOTIDE SEQUENCE [LARGE SCALE GENOMIC DNA]</scope>
    <source>
        <strain evidence="6 7">SAG 216-7</strain>
    </source>
</reference>
<dbReference type="InterPro" id="IPR004333">
    <property type="entry name" value="SBP_dom"/>
</dbReference>
<gene>
    <name evidence="6" type="ORF">WJX75_008378</name>
</gene>
<accession>A0ABR2YS17</accession>
<feature type="domain" description="SBP-type" evidence="5">
    <location>
        <begin position="136"/>
        <end position="213"/>
    </location>
</feature>
<proteinExistence type="predicted"/>
<feature type="region of interest" description="Disordered" evidence="4">
    <location>
        <begin position="44"/>
        <end position="83"/>
    </location>
</feature>
<evidence type="ECO:0000259" key="5">
    <source>
        <dbReference type="PROSITE" id="PS51141"/>
    </source>
</evidence>
<evidence type="ECO:0000256" key="1">
    <source>
        <dbReference type="ARBA" id="ARBA00022723"/>
    </source>
</evidence>
<keyword evidence="7" id="KW-1185">Reference proteome</keyword>
<feature type="compositionally biased region" description="Polar residues" evidence="4">
    <location>
        <begin position="320"/>
        <end position="342"/>
    </location>
</feature>
<dbReference type="PROSITE" id="PS51141">
    <property type="entry name" value="ZF_SBP"/>
    <property type="match status" value="1"/>
</dbReference>
<keyword evidence="3" id="KW-0862">Zinc</keyword>
<evidence type="ECO:0000256" key="4">
    <source>
        <dbReference type="SAM" id="MobiDB-lite"/>
    </source>
</evidence>
<feature type="compositionally biased region" description="Low complexity" evidence="4">
    <location>
        <begin position="350"/>
        <end position="366"/>
    </location>
</feature>
<dbReference type="InterPro" id="IPR044817">
    <property type="entry name" value="SBP-like"/>
</dbReference>
<dbReference type="Proteomes" id="UP001491310">
    <property type="component" value="Unassembled WGS sequence"/>
</dbReference>
<name>A0ABR2YS17_9CHLO</name>
<dbReference type="Gene3D" id="4.10.1100.10">
    <property type="entry name" value="Transcription factor, SBP-box domain"/>
    <property type="match status" value="1"/>
</dbReference>
<feature type="compositionally biased region" description="Polar residues" evidence="4">
    <location>
        <begin position="390"/>
        <end position="413"/>
    </location>
</feature>
<dbReference type="EMBL" id="JALJOT010000006">
    <property type="protein sequence ID" value="KAK9909849.1"/>
    <property type="molecule type" value="Genomic_DNA"/>
</dbReference>
<dbReference type="InterPro" id="IPR036893">
    <property type="entry name" value="SBP_sf"/>
</dbReference>
<feature type="compositionally biased region" description="Basic and acidic residues" evidence="4">
    <location>
        <begin position="53"/>
        <end position="66"/>
    </location>
</feature>
<comment type="caution">
    <text evidence="6">The sequence shown here is derived from an EMBL/GenBank/DDBJ whole genome shotgun (WGS) entry which is preliminary data.</text>
</comment>
<feature type="compositionally biased region" description="Polar residues" evidence="4">
    <location>
        <begin position="121"/>
        <end position="135"/>
    </location>
</feature>
<evidence type="ECO:0000256" key="2">
    <source>
        <dbReference type="ARBA" id="ARBA00022771"/>
    </source>
</evidence>
<keyword evidence="1" id="KW-0479">Metal-binding</keyword>
<protein>
    <recommendedName>
        <fullName evidence="5">SBP-type domain-containing protein</fullName>
    </recommendedName>
</protein>
<sequence>MRTAVALSVLGPCWAKKVRPYSYTRLRAFRGRLRSRGARLKHPVSRFMSETTSEERAPAKRHREDPQVGPPAPHQWTVKRPRTGSATAADIAALVGSATAPQRSERATAAAQGPNGGQGPEVQSTKQRRSQTSARPFTCQVEDCTRDVCELSTYHFRYRICNVHIRLPAFMRQGKLQRFCQQCGRCHELSEFEGSQRSCRAQLDRHNARRRQAKKNAAAAKGGSGGGGVAAHAAGASASGPQSSSTSLPASSSGGGGAPRAGRSGSGDASHHLGQRRGREPLRAATASGLLSGADDEDAAADAATLLSVSQPRPALMPQPDQQTSASRLGSSRMSAFAQYSSEPAGGDLAAAAVRPGGAARAATPAADERRLERRRSKLLRQDSKDSREQLATSSSESAANGVFETSQANTVP</sequence>
<dbReference type="SUPFAM" id="SSF103612">
    <property type="entry name" value="SBT domain"/>
    <property type="match status" value="1"/>
</dbReference>
<feature type="region of interest" description="Disordered" evidence="4">
    <location>
        <begin position="197"/>
        <end position="281"/>
    </location>
</feature>
<dbReference type="PANTHER" id="PTHR31251">
    <property type="entry name" value="SQUAMOSA PROMOTER-BINDING-LIKE PROTEIN 4"/>
    <property type="match status" value="1"/>
</dbReference>
<organism evidence="6 7">
    <name type="scientific">Coccomyxa subellipsoidea</name>
    <dbReference type="NCBI Taxonomy" id="248742"/>
    <lineage>
        <taxon>Eukaryota</taxon>
        <taxon>Viridiplantae</taxon>
        <taxon>Chlorophyta</taxon>
        <taxon>core chlorophytes</taxon>
        <taxon>Trebouxiophyceae</taxon>
        <taxon>Trebouxiophyceae incertae sedis</taxon>
        <taxon>Coccomyxaceae</taxon>
        <taxon>Coccomyxa</taxon>
    </lineage>
</organism>
<feature type="compositionally biased region" description="Basic and acidic residues" evidence="4">
    <location>
        <begin position="380"/>
        <end position="389"/>
    </location>
</feature>
<evidence type="ECO:0000313" key="7">
    <source>
        <dbReference type="Proteomes" id="UP001491310"/>
    </source>
</evidence>
<feature type="region of interest" description="Disordered" evidence="4">
    <location>
        <begin position="310"/>
        <end position="413"/>
    </location>
</feature>